<feature type="chain" id="PRO_5047256004" description="Lipoprotein" evidence="1">
    <location>
        <begin position="19"/>
        <end position="159"/>
    </location>
</feature>
<dbReference type="PROSITE" id="PS51257">
    <property type="entry name" value="PROKAR_LIPOPROTEIN"/>
    <property type="match status" value="1"/>
</dbReference>
<evidence type="ECO:0000313" key="2">
    <source>
        <dbReference type="EMBL" id="MDF2095794.1"/>
    </source>
</evidence>
<dbReference type="EMBL" id="JARHUD010000004">
    <property type="protein sequence ID" value="MDF2095794.1"/>
    <property type="molecule type" value="Genomic_DNA"/>
</dbReference>
<organism evidence="2 3">
    <name type="scientific">Aquibaculum arenosum</name>
    <dbReference type="NCBI Taxonomy" id="3032591"/>
    <lineage>
        <taxon>Bacteria</taxon>
        <taxon>Pseudomonadati</taxon>
        <taxon>Pseudomonadota</taxon>
        <taxon>Alphaproteobacteria</taxon>
        <taxon>Rhodospirillales</taxon>
        <taxon>Rhodovibrionaceae</taxon>
        <taxon>Aquibaculum</taxon>
    </lineage>
</organism>
<accession>A0ABT5YLI5</accession>
<protein>
    <recommendedName>
        <fullName evidence="4">Lipoprotein</fullName>
    </recommendedName>
</protein>
<evidence type="ECO:0000313" key="3">
    <source>
        <dbReference type="Proteomes" id="UP001215503"/>
    </source>
</evidence>
<comment type="caution">
    <text evidence="2">The sequence shown here is derived from an EMBL/GenBank/DDBJ whole genome shotgun (WGS) entry which is preliminary data.</text>
</comment>
<keyword evidence="1" id="KW-0732">Signal</keyword>
<keyword evidence="3" id="KW-1185">Reference proteome</keyword>
<evidence type="ECO:0008006" key="4">
    <source>
        <dbReference type="Google" id="ProtNLM"/>
    </source>
</evidence>
<evidence type="ECO:0000256" key="1">
    <source>
        <dbReference type="SAM" id="SignalP"/>
    </source>
</evidence>
<feature type="signal peptide" evidence="1">
    <location>
        <begin position="1"/>
        <end position="18"/>
    </location>
</feature>
<gene>
    <name evidence="2" type="ORF">P2G67_07385</name>
</gene>
<name>A0ABT5YLI5_9PROT</name>
<proteinExistence type="predicted"/>
<dbReference type="RefSeq" id="WP_275821552.1">
    <property type="nucleotide sequence ID" value="NZ_JARHUD010000004.1"/>
</dbReference>
<reference evidence="2 3" key="1">
    <citation type="submission" date="2023-03" db="EMBL/GenBank/DDBJ databases">
        <title>Fodinicurvata sp. CAU 1616 isolated from sea sendiment.</title>
        <authorList>
            <person name="Kim W."/>
        </authorList>
    </citation>
    <scope>NUCLEOTIDE SEQUENCE [LARGE SCALE GENOMIC DNA]</scope>
    <source>
        <strain evidence="2 3">CAU 1616</strain>
    </source>
</reference>
<dbReference type="Proteomes" id="UP001215503">
    <property type="component" value="Unassembled WGS sequence"/>
</dbReference>
<sequence>MKLGFTILALGAALLLGACETTGEGSSASTEPSPQGAGTMTKEELLATEGMEAVSSEEVRSHFAGNTAFWEPVGGTPQLFASYYDPSGSQRQRERRATEVMAGSWHIEEERFCHQLGDNNDERCGSFVATPEGILAFCAEGGRCDWLVVGLNEGNSLEL</sequence>